<sequence length="308" mass="33519">MGQPSSLLPVLLRLACAALSTWLAPGPAWALLAPDAPLPWSQRASRDACPDEESYLWLPLASGNVCLRYFASAGLQGAGTAIVYLTGDRDKLLRVPPDQIPANTAQAQIAAMQRLSRQAAVPVVMLARPGTYGSSGDHRLRRRMTEEFEPLYAGLDLLRRRHGIGRLVLWGHSGGATAAAAMLTMGRTDLRCAVITSAAFDYLERWRINRIQGGPAPSVERGQVLARAMYDPLAHVAGVVHDPRRTVYVLGDPRDTVTPFVLQVEFANALQRAGHQAEVRQAEGRPPEYHDMREEAGFRQAAACARGD</sequence>
<dbReference type="EMBL" id="VIVL01000010">
    <property type="protein sequence ID" value="TWD77158.1"/>
    <property type="molecule type" value="Genomic_DNA"/>
</dbReference>
<dbReference type="Proteomes" id="UP000319722">
    <property type="component" value="Unassembled WGS sequence"/>
</dbReference>
<dbReference type="InterPro" id="IPR029058">
    <property type="entry name" value="AB_hydrolase_fold"/>
</dbReference>
<proteinExistence type="predicted"/>
<dbReference type="Gene3D" id="3.40.50.1820">
    <property type="entry name" value="alpha/beta hydrolase"/>
    <property type="match status" value="1"/>
</dbReference>
<evidence type="ECO:0000313" key="2">
    <source>
        <dbReference type="EMBL" id="TWD77158.1"/>
    </source>
</evidence>
<organism evidence="2 3">
    <name type="scientific">Variovorax beijingensis</name>
    <dbReference type="NCBI Taxonomy" id="2496117"/>
    <lineage>
        <taxon>Bacteria</taxon>
        <taxon>Pseudomonadati</taxon>
        <taxon>Pseudomonadota</taxon>
        <taxon>Betaproteobacteria</taxon>
        <taxon>Burkholderiales</taxon>
        <taxon>Comamonadaceae</taxon>
        <taxon>Variovorax</taxon>
    </lineage>
</organism>
<comment type="caution">
    <text evidence="2">The sequence shown here is derived from an EMBL/GenBank/DDBJ whole genome shotgun (WGS) entry which is preliminary data.</text>
</comment>
<dbReference type="RefSeq" id="WP_186454246.1">
    <property type="nucleotide sequence ID" value="NZ_VIVL01000010.1"/>
</dbReference>
<protein>
    <submittedName>
        <fullName evidence="2">Prolyl oligopeptidase family protein</fullName>
    </submittedName>
</protein>
<dbReference type="SUPFAM" id="SSF53474">
    <property type="entry name" value="alpha/beta-Hydrolases"/>
    <property type="match status" value="1"/>
</dbReference>
<name>A0A561BEC7_9BURK</name>
<feature type="signal peptide" evidence="1">
    <location>
        <begin position="1"/>
        <end position="30"/>
    </location>
</feature>
<accession>A0A561BEC7</accession>
<reference evidence="2 3" key="1">
    <citation type="submission" date="2019-06" db="EMBL/GenBank/DDBJ databases">
        <title>Sorghum-associated microbial communities from plants grown in Nebraska, USA.</title>
        <authorList>
            <person name="Schachtman D."/>
        </authorList>
    </citation>
    <scope>NUCLEOTIDE SEQUENCE [LARGE SCALE GENOMIC DNA]</scope>
    <source>
        <strain evidence="2 3">T529</strain>
    </source>
</reference>
<keyword evidence="1" id="KW-0732">Signal</keyword>
<evidence type="ECO:0000313" key="3">
    <source>
        <dbReference type="Proteomes" id="UP000319722"/>
    </source>
</evidence>
<dbReference type="AlphaFoldDB" id="A0A561BEC7"/>
<evidence type="ECO:0000256" key="1">
    <source>
        <dbReference type="SAM" id="SignalP"/>
    </source>
</evidence>
<gene>
    <name evidence="2" type="ORF">FB547_110120</name>
</gene>
<feature type="chain" id="PRO_5021784339" evidence="1">
    <location>
        <begin position="31"/>
        <end position="308"/>
    </location>
</feature>